<protein>
    <recommendedName>
        <fullName evidence="3">DUF4352 domain-containing protein</fullName>
    </recommendedName>
</protein>
<dbReference type="AlphaFoldDB" id="A0A1U7HG17"/>
<comment type="caution">
    <text evidence="1">The sequence shown here is derived from an EMBL/GenBank/DDBJ whole genome shotgun (WGS) entry which is preliminary data.</text>
</comment>
<evidence type="ECO:0008006" key="3">
    <source>
        <dbReference type="Google" id="ProtNLM"/>
    </source>
</evidence>
<organism evidence="1 2">
    <name type="scientific">Hydrococcus rivularis NIES-593</name>
    <dbReference type="NCBI Taxonomy" id="1921803"/>
    <lineage>
        <taxon>Bacteria</taxon>
        <taxon>Bacillati</taxon>
        <taxon>Cyanobacteriota</taxon>
        <taxon>Cyanophyceae</taxon>
        <taxon>Pleurocapsales</taxon>
        <taxon>Hydrococcaceae</taxon>
        <taxon>Hydrococcus</taxon>
    </lineage>
</organism>
<sequence>MSKRLALLFVVSGILFDSVVNFPTLAQSPQLSQPSNANNPFIRVENDFKIELKGCQREDINVTCSLLITNQGIKERGFGINGDSMLRAIDKSGNIYTGKGREVGSSVYVVIPQGIPVKGSVSFEIPPNVARFAVLDLPYYGDSSGKVQFRDINIAGAVSTDACNCQCPNQ</sequence>
<accession>A0A1U7HG17</accession>
<dbReference type="Proteomes" id="UP000186868">
    <property type="component" value="Unassembled WGS sequence"/>
</dbReference>
<gene>
    <name evidence="1" type="ORF">NIES593_12150</name>
</gene>
<dbReference type="EMBL" id="MRCB01000013">
    <property type="protein sequence ID" value="OKH22542.1"/>
    <property type="molecule type" value="Genomic_DNA"/>
</dbReference>
<proteinExistence type="predicted"/>
<reference evidence="1 2" key="1">
    <citation type="submission" date="2016-11" db="EMBL/GenBank/DDBJ databases">
        <title>Draft Genome Sequences of Nine Cyanobacterial Strains from Diverse Habitats.</title>
        <authorList>
            <person name="Zhu T."/>
            <person name="Hou S."/>
            <person name="Lu X."/>
            <person name="Hess W.R."/>
        </authorList>
    </citation>
    <scope>NUCLEOTIDE SEQUENCE [LARGE SCALE GENOMIC DNA]</scope>
    <source>
        <strain evidence="1 2">NIES-593</strain>
    </source>
</reference>
<dbReference type="RefSeq" id="WP_073599837.1">
    <property type="nucleotide sequence ID" value="NZ_MRCB01000013.1"/>
</dbReference>
<keyword evidence="2" id="KW-1185">Reference proteome</keyword>
<evidence type="ECO:0000313" key="2">
    <source>
        <dbReference type="Proteomes" id="UP000186868"/>
    </source>
</evidence>
<evidence type="ECO:0000313" key="1">
    <source>
        <dbReference type="EMBL" id="OKH22542.1"/>
    </source>
</evidence>
<name>A0A1U7HG17_9CYAN</name>